<dbReference type="InterPro" id="IPR009000">
    <property type="entry name" value="Transl_B-barrel_sf"/>
</dbReference>
<dbReference type="PANTHER" id="PTHR33692">
    <property type="entry name" value="RIBOSOME MATURATION FACTOR RIMM"/>
    <property type="match status" value="1"/>
</dbReference>
<name>A0A370DJR1_9GAMM</name>
<keyword evidence="3 5" id="KW-0698">rRNA processing</keyword>
<keyword evidence="4 5" id="KW-0143">Chaperone</keyword>
<dbReference type="SUPFAM" id="SSF50346">
    <property type="entry name" value="PRC-barrel domain"/>
    <property type="match status" value="1"/>
</dbReference>
<dbReference type="HAMAP" id="MF_00014">
    <property type="entry name" value="Ribosome_mat_RimM"/>
    <property type="match status" value="1"/>
</dbReference>
<evidence type="ECO:0000313" key="8">
    <source>
        <dbReference type="EMBL" id="RDH85121.1"/>
    </source>
</evidence>
<evidence type="ECO:0000259" key="7">
    <source>
        <dbReference type="Pfam" id="PF24986"/>
    </source>
</evidence>
<keyword evidence="2 5" id="KW-0690">Ribosome biogenesis</keyword>
<evidence type="ECO:0000256" key="3">
    <source>
        <dbReference type="ARBA" id="ARBA00022552"/>
    </source>
</evidence>
<comment type="domain">
    <text evidence="5">The PRC barrel domain binds ribosomal protein uS19.</text>
</comment>
<comment type="subcellular location">
    <subcellularLocation>
        <location evidence="5">Cytoplasm</location>
    </subcellularLocation>
</comment>
<keyword evidence="9" id="KW-1185">Reference proteome</keyword>
<proteinExistence type="inferred from homology"/>
<comment type="subunit">
    <text evidence="5">Binds ribosomal protein uS19.</text>
</comment>
<dbReference type="GO" id="GO:0005840">
    <property type="term" value="C:ribosome"/>
    <property type="evidence" value="ECO:0007669"/>
    <property type="project" value="InterPro"/>
</dbReference>
<dbReference type="Proteomes" id="UP000254771">
    <property type="component" value="Unassembled WGS sequence"/>
</dbReference>
<gene>
    <name evidence="5" type="primary">rimM</name>
    <name evidence="8" type="ORF">DIZ78_11955</name>
</gene>
<comment type="similarity">
    <text evidence="5">Belongs to the RimM family.</text>
</comment>
<evidence type="ECO:0000313" key="9">
    <source>
        <dbReference type="Proteomes" id="UP000254771"/>
    </source>
</evidence>
<feature type="domain" description="RimM N-terminal" evidence="6">
    <location>
        <begin position="8"/>
        <end position="89"/>
    </location>
</feature>
<protein>
    <recommendedName>
        <fullName evidence="5">Ribosome maturation factor RimM</fullName>
    </recommendedName>
</protein>
<keyword evidence="1 5" id="KW-0963">Cytoplasm</keyword>
<dbReference type="GO" id="GO:0042274">
    <property type="term" value="P:ribosomal small subunit biogenesis"/>
    <property type="evidence" value="ECO:0007669"/>
    <property type="project" value="UniProtKB-UniRule"/>
</dbReference>
<evidence type="ECO:0000256" key="5">
    <source>
        <dbReference type="HAMAP-Rule" id="MF_00014"/>
    </source>
</evidence>
<dbReference type="Pfam" id="PF24986">
    <property type="entry name" value="PRC_RimM"/>
    <property type="match status" value="1"/>
</dbReference>
<organism evidence="8 9">
    <name type="scientific">endosymbiont of Escarpia spicata</name>
    <dbReference type="NCBI Taxonomy" id="2200908"/>
    <lineage>
        <taxon>Bacteria</taxon>
        <taxon>Pseudomonadati</taxon>
        <taxon>Pseudomonadota</taxon>
        <taxon>Gammaproteobacteria</taxon>
        <taxon>sulfur-oxidizing symbionts</taxon>
    </lineage>
</organism>
<dbReference type="Pfam" id="PF01782">
    <property type="entry name" value="RimM"/>
    <property type="match status" value="1"/>
</dbReference>
<dbReference type="PANTHER" id="PTHR33692:SF1">
    <property type="entry name" value="RIBOSOME MATURATION FACTOR RIMM"/>
    <property type="match status" value="1"/>
</dbReference>
<dbReference type="InterPro" id="IPR011033">
    <property type="entry name" value="PRC_barrel-like_sf"/>
</dbReference>
<dbReference type="InterPro" id="IPR036976">
    <property type="entry name" value="RimM_N_sf"/>
</dbReference>
<sequence>MSEEMVTMGRISGLFGVRGWFKVYSHTMPREGILKYSPWYLKSKTGWEERNVLQGHRQGKGVVASIEGCDDRDQAAELMDCDIAVRRDQLPKLTENEFYWSDLQGLRVETLEGTGLGKVSHLFETGANDVVVVKGDRERLIPYTWGEAIRSVDLEDGLMVVDWDPDF</sequence>
<dbReference type="GO" id="GO:0043022">
    <property type="term" value="F:ribosome binding"/>
    <property type="evidence" value="ECO:0007669"/>
    <property type="project" value="InterPro"/>
</dbReference>
<evidence type="ECO:0000256" key="1">
    <source>
        <dbReference type="ARBA" id="ARBA00022490"/>
    </source>
</evidence>
<dbReference type="Gene3D" id="2.30.30.240">
    <property type="entry name" value="PRC-barrel domain"/>
    <property type="match status" value="1"/>
</dbReference>
<evidence type="ECO:0000256" key="2">
    <source>
        <dbReference type="ARBA" id="ARBA00022517"/>
    </source>
</evidence>
<comment type="caution">
    <text evidence="8">The sequence shown here is derived from an EMBL/GenBank/DDBJ whole genome shotgun (WGS) entry which is preliminary data.</text>
</comment>
<dbReference type="InterPro" id="IPR011961">
    <property type="entry name" value="RimM"/>
</dbReference>
<accession>A0A370DJR1</accession>
<reference evidence="8 9" key="1">
    <citation type="journal article" date="2018" name="ISME J.">
        <title>Endosymbiont genomes yield clues of tubeworm success.</title>
        <authorList>
            <person name="Li Y."/>
            <person name="Liles M.R."/>
            <person name="Halanych K.M."/>
        </authorList>
    </citation>
    <scope>NUCLEOTIDE SEQUENCE [LARGE SCALE GENOMIC DNA]</scope>
    <source>
        <strain evidence="8">A1462</strain>
    </source>
</reference>
<dbReference type="AlphaFoldDB" id="A0A370DJR1"/>
<evidence type="ECO:0000259" key="6">
    <source>
        <dbReference type="Pfam" id="PF01782"/>
    </source>
</evidence>
<feature type="domain" description="Ribosome maturation factor RimM PRC barrel" evidence="7">
    <location>
        <begin position="100"/>
        <end position="164"/>
    </location>
</feature>
<dbReference type="SUPFAM" id="SSF50447">
    <property type="entry name" value="Translation proteins"/>
    <property type="match status" value="1"/>
</dbReference>
<dbReference type="InterPro" id="IPR056792">
    <property type="entry name" value="PRC_RimM"/>
</dbReference>
<evidence type="ECO:0000256" key="4">
    <source>
        <dbReference type="ARBA" id="ARBA00023186"/>
    </source>
</evidence>
<comment type="function">
    <text evidence="5">An accessory protein needed during the final step in the assembly of 30S ribosomal subunit, possibly for assembly of the head region. Essential for efficient processing of 16S rRNA. May be needed both before and after RbfA during the maturation of 16S rRNA. It has affinity for free ribosomal 30S subunits but not for 70S ribosomes.</text>
</comment>
<dbReference type="GO" id="GO:0006364">
    <property type="term" value="P:rRNA processing"/>
    <property type="evidence" value="ECO:0007669"/>
    <property type="project" value="UniProtKB-UniRule"/>
</dbReference>
<dbReference type="NCBIfam" id="TIGR02273">
    <property type="entry name" value="16S_RimM"/>
    <property type="match status" value="1"/>
</dbReference>
<dbReference type="GO" id="GO:0005737">
    <property type="term" value="C:cytoplasm"/>
    <property type="evidence" value="ECO:0007669"/>
    <property type="project" value="UniProtKB-SubCell"/>
</dbReference>
<dbReference type="InterPro" id="IPR002676">
    <property type="entry name" value="RimM_N"/>
</dbReference>
<dbReference type="Gene3D" id="2.40.30.60">
    <property type="entry name" value="RimM"/>
    <property type="match status" value="1"/>
</dbReference>
<dbReference type="EMBL" id="QFXE01000014">
    <property type="protein sequence ID" value="RDH85121.1"/>
    <property type="molecule type" value="Genomic_DNA"/>
</dbReference>